<evidence type="ECO:0000313" key="10">
    <source>
        <dbReference type="Proteomes" id="UP001499947"/>
    </source>
</evidence>
<keyword evidence="3 8" id="KW-0813">Transport</keyword>
<keyword evidence="10" id="KW-1185">Reference proteome</keyword>
<organism evidence="9 10">
    <name type="scientific">Streptomyces yatensis</name>
    <dbReference type="NCBI Taxonomy" id="155177"/>
    <lineage>
        <taxon>Bacteria</taxon>
        <taxon>Bacillati</taxon>
        <taxon>Actinomycetota</taxon>
        <taxon>Actinomycetes</taxon>
        <taxon>Kitasatosporales</taxon>
        <taxon>Streptomycetaceae</taxon>
        <taxon>Streptomyces</taxon>
        <taxon>Streptomyces violaceusniger group</taxon>
    </lineage>
</organism>
<dbReference type="PANTHER" id="PTHR30003:SF0">
    <property type="entry name" value="GLYCOLATE PERMEASE GLCA-RELATED"/>
    <property type="match status" value="1"/>
</dbReference>
<feature type="transmembrane region" description="Helical" evidence="8">
    <location>
        <begin position="197"/>
        <end position="215"/>
    </location>
</feature>
<feature type="transmembrane region" description="Helical" evidence="8">
    <location>
        <begin position="12"/>
        <end position="34"/>
    </location>
</feature>
<dbReference type="PANTHER" id="PTHR30003">
    <property type="entry name" value="L-LACTATE PERMEASE"/>
    <property type="match status" value="1"/>
</dbReference>
<reference evidence="9 10" key="1">
    <citation type="journal article" date="2019" name="Int. J. Syst. Evol. Microbiol.">
        <title>The Global Catalogue of Microorganisms (GCM) 10K type strain sequencing project: providing services to taxonomists for standard genome sequencing and annotation.</title>
        <authorList>
            <consortium name="The Broad Institute Genomics Platform"/>
            <consortium name="The Broad Institute Genome Sequencing Center for Infectious Disease"/>
            <person name="Wu L."/>
            <person name="Ma J."/>
        </authorList>
    </citation>
    <scope>NUCLEOTIDE SEQUENCE [LARGE SCALE GENOMIC DNA]</scope>
    <source>
        <strain evidence="9 10">JCM 13244</strain>
    </source>
</reference>
<feature type="transmembrane region" description="Helical" evidence="8">
    <location>
        <begin position="510"/>
        <end position="537"/>
    </location>
</feature>
<dbReference type="InterPro" id="IPR003804">
    <property type="entry name" value="Lactate_perm"/>
</dbReference>
<dbReference type="NCBIfam" id="TIGR00795">
    <property type="entry name" value="lctP"/>
    <property type="match status" value="1"/>
</dbReference>
<keyword evidence="4 8" id="KW-1003">Cell membrane</keyword>
<accession>A0ABN2HN58</accession>
<feature type="transmembrane region" description="Helical" evidence="8">
    <location>
        <begin position="394"/>
        <end position="411"/>
    </location>
</feature>
<keyword evidence="6 8" id="KW-1133">Transmembrane helix</keyword>
<comment type="subcellular location">
    <subcellularLocation>
        <location evidence="1 8">Cell membrane</location>
        <topology evidence="1 8">Multi-pass membrane protein</topology>
    </subcellularLocation>
</comment>
<keyword evidence="7 8" id="KW-0472">Membrane</keyword>
<gene>
    <name evidence="9" type="ORF">GCM10009680_32480</name>
</gene>
<evidence type="ECO:0000256" key="6">
    <source>
        <dbReference type="ARBA" id="ARBA00022989"/>
    </source>
</evidence>
<comment type="caution">
    <text evidence="9">The sequence shown here is derived from an EMBL/GenBank/DDBJ whole genome shotgun (WGS) entry which is preliminary data.</text>
</comment>
<evidence type="ECO:0000256" key="7">
    <source>
        <dbReference type="ARBA" id="ARBA00023136"/>
    </source>
</evidence>
<evidence type="ECO:0000256" key="4">
    <source>
        <dbReference type="ARBA" id="ARBA00022475"/>
    </source>
</evidence>
<protein>
    <recommendedName>
        <fullName evidence="8">L-lactate permease</fullName>
    </recommendedName>
</protein>
<keyword evidence="5 8" id="KW-0812">Transmembrane</keyword>
<feature type="transmembrane region" description="Helical" evidence="8">
    <location>
        <begin position="350"/>
        <end position="373"/>
    </location>
</feature>
<feature type="transmembrane region" description="Helical" evidence="8">
    <location>
        <begin position="71"/>
        <end position="90"/>
    </location>
</feature>
<feature type="transmembrane region" description="Helical" evidence="8">
    <location>
        <begin position="300"/>
        <end position="317"/>
    </location>
</feature>
<feature type="transmembrane region" description="Helical" evidence="8">
    <location>
        <begin position="40"/>
        <end position="59"/>
    </location>
</feature>
<feature type="transmembrane region" description="Helical" evidence="8">
    <location>
        <begin position="155"/>
        <end position="177"/>
    </location>
</feature>
<evidence type="ECO:0000256" key="2">
    <source>
        <dbReference type="ARBA" id="ARBA00010100"/>
    </source>
</evidence>
<proteinExistence type="inferred from homology"/>
<feature type="transmembrane region" description="Helical" evidence="8">
    <location>
        <begin position="115"/>
        <end position="148"/>
    </location>
</feature>
<name>A0ABN2HN58_9ACTN</name>
<comment type="function">
    <text evidence="8">Uptake of L-lactate across the membrane. Can also transport D-lactate and glycolate.</text>
</comment>
<dbReference type="Proteomes" id="UP001499947">
    <property type="component" value="Unassembled WGS sequence"/>
</dbReference>
<comment type="similarity">
    <text evidence="2 8">Belongs to the lactate permease family.</text>
</comment>
<evidence type="ECO:0000256" key="1">
    <source>
        <dbReference type="ARBA" id="ARBA00004651"/>
    </source>
</evidence>
<evidence type="ECO:0000313" key="9">
    <source>
        <dbReference type="EMBL" id="GAA1690617.1"/>
    </source>
</evidence>
<evidence type="ECO:0000256" key="5">
    <source>
        <dbReference type="ARBA" id="ARBA00022692"/>
    </source>
</evidence>
<evidence type="ECO:0000256" key="8">
    <source>
        <dbReference type="RuleBase" id="RU365092"/>
    </source>
</evidence>
<dbReference type="RefSeq" id="WP_211125232.1">
    <property type="nucleotide sequence ID" value="NZ_BAAALR010000043.1"/>
</dbReference>
<dbReference type="EMBL" id="BAAALR010000043">
    <property type="protein sequence ID" value="GAA1690617.1"/>
    <property type="molecule type" value="Genomic_DNA"/>
</dbReference>
<sequence length="538" mass="55518">MFVQQLDPVADSLSLSALVAALPLVTVLVLLGGVRMRAHYAGPIGLVVAALVACLPYGMPVGQALSSAVQGALFGLFPIMWIVVNALWVYRMTVRTDHFDVLRRSFGRLSDDPRVQALVIAFCFGALLEALAGFGAPVAICSVMLVALGFDPVRAAVVALVANTAPVAFGAMATPVVTLAQVTGLPLDSVASVVGRQTPLLALVVPLLLVALVDGRRGLRETWAPALACGVAFAVAQFTVSNYLSVQLADIAAALVGAAVLVAMPAARRPAEEPVRAAVLTGVRSDDLDREDARPEVLRAYAPYALIVAIFSIAQIGPVKDLLAKATRTFDWPFLDVAAPDGKPVGANVFSLPLIATGGTLVLVAGVATVAVLGVTARDAVREWTATVHELRHAILTVTSVLALAYVMNLSGQAASIGHFVAAAGAGLAFLSPVLGWFGVAVSGSDTSANALFGALQVTAAHESGLSPDLLAAANSSGGVLGKMISPQNLTIACAAVGLKGREGDLLRKVLPWSLALLLVMCLIVVAQSSFLLSWMLP</sequence>
<evidence type="ECO:0000256" key="3">
    <source>
        <dbReference type="ARBA" id="ARBA00022448"/>
    </source>
</evidence>
<dbReference type="Pfam" id="PF02652">
    <property type="entry name" value="Lactate_perm"/>
    <property type="match status" value="1"/>
</dbReference>
<feature type="transmembrane region" description="Helical" evidence="8">
    <location>
        <begin position="417"/>
        <end position="440"/>
    </location>
</feature>
<feature type="transmembrane region" description="Helical" evidence="8">
    <location>
        <begin position="222"/>
        <end position="240"/>
    </location>
</feature>